<reference evidence="5" key="1">
    <citation type="submission" date="2021-10" db="EMBL/GenBank/DDBJ databases">
        <title>Melipona bicolor Genome sequencing and assembly.</title>
        <authorList>
            <person name="Araujo N.S."/>
            <person name="Arias M.C."/>
        </authorList>
    </citation>
    <scope>NUCLEOTIDE SEQUENCE</scope>
    <source>
        <strain evidence="5">USP_2M_L1-L4_2017</strain>
        <tissue evidence="5">Whole body</tissue>
    </source>
</reference>
<dbReference type="AlphaFoldDB" id="A0AA40G8M2"/>
<name>A0AA40G8M2_9HYME</name>
<dbReference type="EMBL" id="JAHYIQ010000004">
    <property type="protein sequence ID" value="KAK1132755.1"/>
    <property type="molecule type" value="Genomic_DNA"/>
</dbReference>
<keyword evidence="2" id="KW-0539">Nucleus</keyword>
<accession>A0AA40G8M2</accession>
<organism evidence="5 6">
    <name type="scientific">Melipona bicolor</name>
    <dbReference type="NCBI Taxonomy" id="60889"/>
    <lineage>
        <taxon>Eukaryota</taxon>
        <taxon>Metazoa</taxon>
        <taxon>Ecdysozoa</taxon>
        <taxon>Arthropoda</taxon>
        <taxon>Hexapoda</taxon>
        <taxon>Insecta</taxon>
        <taxon>Pterygota</taxon>
        <taxon>Neoptera</taxon>
        <taxon>Endopterygota</taxon>
        <taxon>Hymenoptera</taxon>
        <taxon>Apocrita</taxon>
        <taxon>Aculeata</taxon>
        <taxon>Apoidea</taxon>
        <taxon>Anthophila</taxon>
        <taxon>Apidae</taxon>
        <taxon>Melipona</taxon>
    </lineage>
</organism>
<dbReference type="PANTHER" id="PTHR47187">
    <property type="entry name" value="NFATC2-INTERACTING PROTEIN"/>
    <property type="match status" value="1"/>
</dbReference>
<dbReference type="CDD" id="cd01763">
    <property type="entry name" value="Ubl_SUMO_like"/>
    <property type="match status" value="1"/>
</dbReference>
<dbReference type="InterPro" id="IPR022617">
    <property type="entry name" value="Rad60/SUMO-like_dom"/>
</dbReference>
<dbReference type="GO" id="GO:0005634">
    <property type="term" value="C:nucleus"/>
    <property type="evidence" value="ECO:0007669"/>
    <property type="project" value="UniProtKB-SubCell"/>
</dbReference>
<comment type="caution">
    <text evidence="5">The sequence shown here is derived from an EMBL/GenBank/DDBJ whole genome shotgun (WGS) entry which is preliminary data.</text>
</comment>
<evidence type="ECO:0000256" key="1">
    <source>
        <dbReference type="ARBA" id="ARBA00004123"/>
    </source>
</evidence>
<dbReference type="PROSITE" id="PS50053">
    <property type="entry name" value="UBIQUITIN_2"/>
    <property type="match status" value="1"/>
</dbReference>
<evidence type="ECO:0000313" key="6">
    <source>
        <dbReference type="Proteomes" id="UP001177670"/>
    </source>
</evidence>
<dbReference type="Pfam" id="PF11976">
    <property type="entry name" value="Rad60-SLD"/>
    <property type="match status" value="1"/>
</dbReference>
<evidence type="ECO:0000256" key="3">
    <source>
        <dbReference type="SAM" id="MobiDB-lite"/>
    </source>
</evidence>
<dbReference type="Gene3D" id="3.10.20.90">
    <property type="entry name" value="Phosphatidylinositol 3-kinase Catalytic Subunit, Chain A, domain 1"/>
    <property type="match status" value="2"/>
</dbReference>
<dbReference type="SUPFAM" id="SSF54236">
    <property type="entry name" value="Ubiquitin-like"/>
    <property type="match status" value="2"/>
</dbReference>
<evidence type="ECO:0000256" key="2">
    <source>
        <dbReference type="ARBA" id="ARBA00023242"/>
    </source>
</evidence>
<gene>
    <name evidence="5" type="ORF">K0M31_014133</name>
</gene>
<dbReference type="InterPro" id="IPR052324">
    <property type="entry name" value="NFATC2-Int_DNA_Repair"/>
</dbReference>
<dbReference type="PANTHER" id="PTHR47187:SF1">
    <property type="entry name" value="NFATC2-INTERACTING PROTEIN"/>
    <property type="match status" value="1"/>
</dbReference>
<evidence type="ECO:0000313" key="5">
    <source>
        <dbReference type="EMBL" id="KAK1132755.1"/>
    </source>
</evidence>
<comment type="subcellular location">
    <subcellularLocation>
        <location evidence="1">Nucleus</location>
    </subcellularLocation>
</comment>
<dbReference type="InterPro" id="IPR029071">
    <property type="entry name" value="Ubiquitin-like_domsf"/>
</dbReference>
<evidence type="ECO:0000259" key="4">
    <source>
        <dbReference type="PROSITE" id="PS50053"/>
    </source>
</evidence>
<feature type="compositionally biased region" description="Basic residues" evidence="3">
    <location>
        <begin position="66"/>
        <end position="86"/>
    </location>
</feature>
<sequence length="292" mass="33796">MEVIQLGSSSDDDDDLYLNSVIKLKALKQKRMSPQQNELGNEENDKKNKELCTFDRIKKVPNKTVPKQKTRNNRSRRRSVRQRQKRNTSETDSDLEIVSVEEKSKSLENDILIIENNIQEDPHFNEIENYEINIKILWRSKDVHRLNICRNENFQQIFEYFANLEQVSVDEILITKGDKTIKKNDTPASINLSVIDILEGGIVKKNNTTLQKTINNEDTCTIKIQTTSKKSLIVSVKRNEHFKSLLKKCVEEFNVEESKIKLYFDGELIAATNTPDSLEIDDEACFDLQLSS</sequence>
<feature type="compositionally biased region" description="Basic and acidic residues" evidence="3">
    <location>
        <begin position="43"/>
        <end position="58"/>
    </location>
</feature>
<dbReference type="Proteomes" id="UP001177670">
    <property type="component" value="Unassembled WGS sequence"/>
</dbReference>
<proteinExistence type="predicted"/>
<feature type="domain" description="Ubiquitin-like" evidence="4">
    <location>
        <begin position="220"/>
        <end position="292"/>
    </location>
</feature>
<dbReference type="GO" id="GO:0045944">
    <property type="term" value="P:positive regulation of transcription by RNA polymerase II"/>
    <property type="evidence" value="ECO:0007669"/>
    <property type="project" value="TreeGrafter"/>
</dbReference>
<feature type="region of interest" description="Disordered" evidence="3">
    <location>
        <begin position="29"/>
        <end position="94"/>
    </location>
</feature>
<keyword evidence="6" id="KW-1185">Reference proteome</keyword>
<dbReference type="InterPro" id="IPR000626">
    <property type="entry name" value="Ubiquitin-like_dom"/>
</dbReference>
<protein>
    <recommendedName>
        <fullName evidence="4">Ubiquitin-like domain-containing protein</fullName>
    </recommendedName>
</protein>